<dbReference type="InterPro" id="IPR016181">
    <property type="entry name" value="Acyl_CoA_acyltransferase"/>
</dbReference>
<sequence>MNPEPGRDTASGVVVREATAQDAAALVDLRALMFEAMGTPSELLEHDAWRDAALAWFSRRIGTAEDVRVVVAEVDGTVAAGIVGEVTSLIPGPGTPNGSVGLISNVATFPTYRGRGLAGLVTDDLLRWFSSSTDVTRVDLFATPGGARIYEPRGFVNRSFPGMSLSVRRETTRAAPMSPQGS</sequence>
<dbReference type="PROSITE" id="PS51186">
    <property type="entry name" value="GNAT"/>
    <property type="match status" value="1"/>
</dbReference>
<evidence type="ECO:0000313" key="2">
    <source>
        <dbReference type="EMBL" id="GAA4396201.1"/>
    </source>
</evidence>
<protein>
    <recommendedName>
        <fullName evidence="1">N-acetyltransferase domain-containing protein</fullName>
    </recommendedName>
</protein>
<dbReference type="Pfam" id="PF00583">
    <property type="entry name" value="Acetyltransf_1"/>
    <property type="match status" value="1"/>
</dbReference>
<dbReference type="CDD" id="cd04301">
    <property type="entry name" value="NAT_SF"/>
    <property type="match status" value="1"/>
</dbReference>
<gene>
    <name evidence="2" type="ORF">GCM10023153_18930</name>
</gene>
<dbReference type="Gene3D" id="3.40.630.30">
    <property type="match status" value="1"/>
</dbReference>
<reference evidence="3" key="1">
    <citation type="journal article" date="2019" name="Int. J. Syst. Evol. Microbiol.">
        <title>The Global Catalogue of Microorganisms (GCM) 10K type strain sequencing project: providing services to taxonomists for standard genome sequencing and annotation.</title>
        <authorList>
            <consortium name="The Broad Institute Genomics Platform"/>
            <consortium name="The Broad Institute Genome Sequencing Center for Infectious Disease"/>
            <person name="Wu L."/>
            <person name="Ma J."/>
        </authorList>
    </citation>
    <scope>NUCLEOTIDE SEQUENCE [LARGE SCALE GENOMIC DNA]</scope>
    <source>
        <strain evidence="3">JCM 17738</strain>
    </source>
</reference>
<dbReference type="RefSeq" id="WP_159900463.1">
    <property type="nucleotide sequence ID" value="NZ_BAABFX010000026.1"/>
</dbReference>
<evidence type="ECO:0000313" key="3">
    <source>
        <dbReference type="Proteomes" id="UP001500390"/>
    </source>
</evidence>
<dbReference type="SUPFAM" id="SSF55729">
    <property type="entry name" value="Acyl-CoA N-acyltransferases (Nat)"/>
    <property type="match status" value="1"/>
</dbReference>
<evidence type="ECO:0000259" key="1">
    <source>
        <dbReference type="PROSITE" id="PS51186"/>
    </source>
</evidence>
<name>A0ABP8JUG3_9MICO</name>
<proteinExistence type="predicted"/>
<organism evidence="2 3">
    <name type="scientific">Ornithinibacter aureus</name>
    <dbReference type="NCBI Taxonomy" id="622664"/>
    <lineage>
        <taxon>Bacteria</taxon>
        <taxon>Bacillati</taxon>
        <taxon>Actinomycetota</taxon>
        <taxon>Actinomycetes</taxon>
        <taxon>Micrococcales</taxon>
        <taxon>Intrasporangiaceae</taxon>
        <taxon>Ornithinibacter</taxon>
    </lineage>
</organism>
<dbReference type="Proteomes" id="UP001500390">
    <property type="component" value="Unassembled WGS sequence"/>
</dbReference>
<accession>A0ABP8JUG3</accession>
<keyword evidence="3" id="KW-1185">Reference proteome</keyword>
<feature type="domain" description="N-acetyltransferase" evidence="1">
    <location>
        <begin position="13"/>
        <end position="182"/>
    </location>
</feature>
<dbReference type="EMBL" id="BAABFX010000026">
    <property type="protein sequence ID" value="GAA4396201.1"/>
    <property type="molecule type" value="Genomic_DNA"/>
</dbReference>
<comment type="caution">
    <text evidence="2">The sequence shown here is derived from an EMBL/GenBank/DDBJ whole genome shotgun (WGS) entry which is preliminary data.</text>
</comment>
<dbReference type="InterPro" id="IPR000182">
    <property type="entry name" value="GNAT_dom"/>
</dbReference>